<feature type="compositionally biased region" description="Low complexity" evidence="1">
    <location>
        <begin position="417"/>
        <end position="436"/>
    </location>
</feature>
<feature type="region of interest" description="Disordered" evidence="1">
    <location>
        <begin position="227"/>
        <end position="267"/>
    </location>
</feature>
<feature type="compositionally biased region" description="Low complexity" evidence="1">
    <location>
        <begin position="57"/>
        <end position="69"/>
    </location>
</feature>
<dbReference type="AlphaFoldDB" id="A0A1Y2J1A7"/>
<feature type="region of interest" description="Disordered" evidence="1">
    <location>
        <begin position="1"/>
        <end position="130"/>
    </location>
</feature>
<feature type="compositionally biased region" description="Polar residues" evidence="1">
    <location>
        <begin position="1"/>
        <end position="11"/>
    </location>
</feature>
<feature type="compositionally biased region" description="Low complexity" evidence="1">
    <location>
        <begin position="309"/>
        <end position="325"/>
    </location>
</feature>
<feature type="compositionally biased region" description="Basic and acidic residues" evidence="1">
    <location>
        <begin position="388"/>
        <end position="399"/>
    </location>
</feature>
<feature type="region of interest" description="Disordered" evidence="1">
    <location>
        <begin position="303"/>
        <end position="436"/>
    </location>
</feature>
<name>A0A1Y2J1A7_TRAC3</name>
<feature type="compositionally biased region" description="Low complexity" evidence="1">
    <location>
        <begin position="110"/>
        <end position="119"/>
    </location>
</feature>
<feature type="compositionally biased region" description="Pro residues" evidence="1">
    <location>
        <begin position="93"/>
        <end position="109"/>
    </location>
</feature>
<protein>
    <submittedName>
        <fullName evidence="2">Uncharacterized protein</fullName>
    </submittedName>
</protein>
<dbReference type="Proteomes" id="UP000193067">
    <property type="component" value="Unassembled WGS sequence"/>
</dbReference>
<evidence type="ECO:0000256" key="1">
    <source>
        <dbReference type="SAM" id="MobiDB-lite"/>
    </source>
</evidence>
<evidence type="ECO:0000313" key="2">
    <source>
        <dbReference type="EMBL" id="OSD07178.1"/>
    </source>
</evidence>
<accession>A0A1Y2J1A7</accession>
<keyword evidence="3" id="KW-1185">Reference proteome</keyword>
<reference evidence="2 3" key="1">
    <citation type="journal article" date="2015" name="Biotechnol. Biofuels">
        <title>Enhanced degradation of softwood versus hardwood by the white-rot fungus Pycnoporus coccineus.</title>
        <authorList>
            <person name="Couturier M."/>
            <person name="Navarro D."/>
            <person name="Chevret D."/>
            <person name="Henrissat B."/>
            <person name="Piumi F."/>
            <person name="Ruiz-Duenas F.J."/>
            <person name="Martinez A.T."/>
            <person name="Grigoriev I.V."/>
            <person name="Riley R."/>
            <person name="Lipzen A."/>
            <person name="Berrin J.G."/>
            <person name="Master E.R."/>
            <person name="Rosso M.N."/>
        </authorList>
    </citation>
    <scope>NUCLEOTIDE SEQUENCE [LARGE SCALE GENOMIC DNA]</scope>
    <source>
        <strain evidence="2 3">BRFM310</strain>
    </source>
</reference>
<gene>
    <name evidence="2" type="ORF">PYCCODRAFT_580177</name>
</gene>
<feature type="compositionally biased region" description="Low complexity" evidence="1">
    <location>
        <begin position="83"/>
        <end position="92"/>
    </location>
</feature>
<feature type="compositionally biased region" description="Pro residues" evidence="1">
    <location>
        <begin position="326"/>
        <end position="337"/>
    </location>
</feature>
<dbReference type="STRING" id="1353009.A0A1Y2J1A7"/>
<feature type="region of interest" description="Disordered" evidence="1">
    <location>
        <begin position="160"/>
        <end position="192"/>
    </location>
</feature>
<sequence>MASLLSGTSYPGATAFPTLGADDRFDRRTSSSPGTPSHSPPPSREGPSKTDTSPANSDDSSLWDLSELSFVYERNSRGEIVRVSKGSSKSSTPPTPSGSPPKVPSPTPAPTHTRPAPLARSESLPQESLYAPRQFQRVASGPIATPVGMARGFSALATTTTGTGRKLGGPRRVKLEDLPEGDALPKPNMQTGMTMDEKENLRAARIIRPARSVVGKSLGIDRISEAHEEDEPPALPMPTLPVHHPIRPRRSASLSDAPPPIDPVMERPLGHIRAGTSLGARRVTLEEKIRQEREIALEEGYARREAEEAAAAAAAAAAAGRGYVPAPSPPPQAPLPPHAHLRHQRRDSDTVRGGSGSPTAVDMSRFRRSPTLVEAPVANQGQWATAPEEQHKQLQREQSHPQAQTQPQPQQAPPPTKASQAATTFAAANGRTLWVC</sequence>
<dbReference type="OrthoDB" id="20524at2759"/>
<organism evidence="2 3">
    <name type="scientific">Trametes coccinea (strain BRFM310)</name>
    <name type="common">Pycnoporus coccineus</name>
    <dbReference type="NCBI Taxonomy" id="1353009"/>
    <lineage>
        <taxon>Eukaryota</taxon>
        <taxon>Fungi</taxon>
        <taxon>Dikarya</taxon>
        <taxon>Basidiomycota</taxon>
        <taxon>Agaricomycotina</taxon>
        <taxon>Agaricomycetes</taxon>
        <taxon>Polyporales</taxon>
        <taxon>Polyporaceae</taxon>
        <taxon>Trametes</taxon>
    </lineage>
</organism>
<evidence type="ECO:0000313" key="3">
    <source>
        <dbReference type="Proteomes" id="UP000193067"/>
    </source>
</evidence>
<proteinExistence type="predicted"/>
<dbReference type="EMBL" id="KZ084088">
    <property type="protein sequence ID" value="OSD07178.1"/>
    <property type="molecule type" value="Genomic_DNA"/>
</dbReference>